<dbReference type="CDD" id="cd05564">
    <property type="entry name" value="PTS_IIB_chitobiose_lichenan"/>
    <property type="match status" value="1"/>
</dbReference>
<dbReference type="SUPFAM" id="SSF52794">
    <property type="entry name" value="PTS system IIB component-like"/>
    <property type="match status" value="1"/>
</dbReference>
<name>B6G9P9_9ACTN</name>
<dbReference type="RefSeq" id="WP_006720452.1">
    <property type="nucleotide sequence ID" value="NZ_CP085935.1"/>
</dbReference>
<keyword evidence="6" id="KW-0418">Kinase</keyword>
<reference evidence="9 10" key="2">
    <citation type="submission" date="2008-10" db="EMBL/GenBank/DDBJ databases">
        <authorList>
            <person name="Fulton L."/>
            <person name="Clifton S."/>
            <person name="Fulton B."/>
            <person name="Xu J."/>
            <person name="Minx P."/>
            <person name="Pepin K.H."/>
            <person name="Johnson M."/>
            <person name="Thiruvilangam P."/>
            <person name="Bhonagiri V."/>
            <person name="Nash W.E."/>
            <person name="Mardis E.R."/>
            <person name="Wilson R.K."/>
        </authorList>
    </citation>
    <scope>NUCLEOTIDE SEQUENCE [LARGE SCALE GENOMIC DNA]</scope>
    <source>
        <strain evidence="9 10">DSM 13279</strain>
    </source>
</reference>
<evidence type="ECO:0000259" key="8">
    <source>
        <dbReference type="PROSITE" id="PS51100"/>
    </source>
</evidence>
<sequence length="98" mass="10582">MKVLLVCAMGMSTSILMKKLEKYAAEQGIDFSIAAQSVNTYKTVCHEYDCILMGPQISYQKDNIAAESGMPVAVIPPTDYGTGNCANIMKLVESLVQG</sequence>
<keyword evidence="3" id="KW-0762">Sugar transport</keyword>
<evidence type="ECO:0000256" key="7">
    <source>
        <dbReference type="PROSITE-ProRule" id="PRU00423"/>
    </source>
</evidence>
<dbReference type="InterPro" id="IPR013012">
    <property type="entry name" value="PTS_EIIB_3"/>
</dbReference>
<keyword evidence="5" id="KW-0598">Phosphotransferase system</keyword>
<dbReference type="OrthoDB" id="9808134at2"/>
<evidence type="ECO:0000256" key="3">
    <source>
        <dbReference type="ARBA" id="ARBA00022597"/>
    </source>
</evidence>
<dbReference type="EMBL" id="ABXJ01000046">
    <property type="protein sequence ID" value="EEA90996.1"/>
    <property type="molecule type" value="Genomic_DNA"/>
</dbReference>
<dbReference type="GeneID" id="98003057"/>
<dbReference type="Pfam" id="PF02302">
    <property type="entry name" value="PTS_IIB"/>
    <property type="match status" value="1"/>
</dbReference>
<protein>
    <submittedName>
        <fullName evidence="9">PTS system, Lactose/Cellobiose specific IIB subunit</fullName>
    </submittedName>
</protein>
<dbReference type="Gene3D" id="3.40.50.2300">
    <property type="match status" value="1"/>
</dbReference>
<dbReference type="eggNOG" id="COG1440">
    <property type="taxonomic scope" value="Bacteria"/>
</dbReference>
<dbReference type="GO" id="GO:0016301">
    <property type="term" value="F:kinase activity"/>
    <property type="evidence" value="ECO:0007669"/>
    <property type="project" value="UniProtKB-KW"/>
</dbReference>
<keyword evidence="2" id="KW-0597">Phosphoprotein</keyword>
<comment type="caution">
    <text evidence="9">The sequence shown here is derived from an EMBL/GenBank/DDBJ whole genome shotgun (WGS) entry which is preliminary data.</text>
</comment>
<dbReference type="STRING" id="445975.COLSTE_00790"/>
<dbReference type="GO" id="GO:0008982">
    <property type="term" value="F:protein-N(PI)-phosphohistidine-sugar phosphotransferase activity"/>
    <property type="evidence" value="ECO:0007669"/>
    <property type="project" value="InterPro"/>
</dbReference>
<evidence type="ECO:0000256" key="4">
    <source>
        <dbReference type="ARBA" id="ARBA00022679"/>
    </source>
</evidence>
<keyword evidence="4" id="KW-0808">Transferase</keyword>
<dbReference type="PROSITE" id="PS51100">
    <property type="entry name" value="PTS_EIIB_TYPE_3"/>
    <property type="match status" value="1"/>
</dbReference>
<dbReference type="PANTHER" id="PTHR34581:SF2">
    <property type="entry name" value="PTS SYSTEM N,N'-DIACETYLCHITOBIOSE-SPECIFIC EIIB COMPONENT"/>
    <property type="match status" value="1"/>
</dbReference>
<dbReference type="InterPro" id="IPR036095">
    <property type="entry name" value="PTS_EIIB-like_sf"/>
</dbReference>
<evidence type="ECO:0000313" key="10">
    <source>
        <dbReference type="Proteomes" id="UP000003560"/>
    </source>
</evidence>
<evidence type="ECO:0000256" key="5">
    <source>
        <dbReference type="ARBA" id="ARBA00022683"/>
    </source>
</evidence>
<proteinExistence type="predicted"/>
<dbReference type="Proteomes" id="UP000003560">
    <property type="component" value="Unassembled WGS sequence"/>
</dbReference>
<dbReference type="GO" id="GO:0009401">
    <property type="term" value="P:phosphoenolpyruvate-dependent sugar phosphotransferase system"/>
    <property type="evidence" value="ECO:0007669"/>
    <property type="project" value="UniProtKB-KW"/>
</dbReference>
<keyword evidence="10" id="KW-1185">Reference proteome</keyword>
<dbReference type="AlphaFoldDB" id="B6G9P9"/>
<accession>B6G9P9</accession>
<feature type="modified residue" description="Phosphocysteine; by EIIA" evidence="7">
    <location>
        <position position="7"/>
    </location>
</feature>
<feature type="domain" description="PTS EIIB type-3" evidence="8">
    <location>
        <begin position="1"/>
        <end position="98"/>
    </location>
</feature>
<dbReference type="InterPro" id="IPR003501">
    <property type="entry name" value="PTS_EIIB_2/3"/>
</dbReference>
<gene>
    <name evidence="9" type="ORF">COLSTE_00790</name>
</gene>
<dbReference type="HOGENOM" id="CLU_147323_2_1_11"/>
<dbReference type="PANTHER" id="PTHR34581">
    <property type="entry name" value="PTS SYSTEM N,N'-DIACETYLCHITOBIOSE-SPECIFIC EIIB COMPONENT"/>
    <property type="match status" value="1"/>
</dbReference>
<evidence type="ECO:0000256" key="2">
    <source>
        <dbReference type="ARBA" id="ARBA00022553"/>
    </source>
</evidence>
<evidence type="ECO:0000256" key="1">
    <source>
        <dbReference type="ARBA" id="ARBA00022448"/>
    </source>
</evidence>
<evidence type="ECO:0000313" key="9">
    <source>
        <dbReference type="EMBL" id="EEA90996.1"/>
    </source>
</evidence>
<organism evidence="9 10">
    <name type="scientific">Collinsella stercoris DSM 13279</name>
    <dbReference type="NCBI Taxonomy" id="445975"/>
    <lineage>
        <taxon>Bacteria</taxon>
        <taxon>Bacillati</taxon>
        <taxon>Actinomycetota</taxon>
        <taxon>Coriobacteriia</taxon>
        <taxon>Coriobacteriales</taxon>
        <taxon>Coriobacteriaceae</taxon>
        <taxon>Collinsella</taxon>
    </lineage>
</organism>
<dbReference type="InterPro" id="IPR051819">
    <property type="entry name" value="PTS_sugar-specific_EIIB"/>
</dbReference>
<reference evidence="9 10" key="1">
    <citation type="submission" date="2008-10" db="EMBL/GenBank/DDBJ databases">
        <title>Draft genome sequence of Collinsella stercoris (DSM 13279).</title>
        <authorList>
            <person name="Sudarsanam P."/>
            <person name="Ley R."/>
            <person name="Guruge J."/>
            <person name="Turnbaugh P.J."/>
            <person name="Mahowald M."/>
            <person name="Liep D."/>
            <person name="Gordon J."/>
        </authorList>
    </citation>
    <scope>NUCLEOTIDE SEQUENCE [LARGE SCALE GENOMIC DNA]</scope>
    <source>
        <strain evidence="9 10">DSM 13279</strain>
    </source>
</reference>
<keyword evidence="1" id="KW-0813">Transport</keyword>
<evidence type="ECO:0000256" key="6">
    <source>
        <dbReference type="ARBA" id="ARBA00022777"/>
    </source>
</evidence>